<dbReference type="PANTHER" id="PTHR42951:SF17">
    <property type="entry name" value="METALLO-BETA-LACTAMASE DOMAIN-CONTAINING PROTEIN"/>
    <property type="match status" value="1"/>
</dbReference>
<dbReference type="InterPro" id="IPR001279">
    <property type="entry name" value="Metallo-B-lactamas"/>
</dbReference>
<proteinExistence type="predicted"/>
<dbReference type="GO" id="GO:0016787">
    <property type="term" value="F:hydrolase activity"/>
    <property type="evidence" value="ECO:0007669"/>
    <property type="project" value="UniProtKB-KW"/>
</dbReference>
<accession>A0ABQ1QW32</accession>
<reference evidence="3" key="1">
    <citation type="journal article" date="2019" name="Int. J. Syst. Evol. Microbiol.">
        <title>The Global Catalogue of Microorganisms (GCM) 10K type strain sequencing project: providing services to taxonomists for standard genome sequencing and annotation.</title>
        <authorList>
            <consortium name="The Broad Institute Genomics Platform"/>
            <consortium name="The Broad Institute Genome Sequencing Center for Infectious Disease"/>
            <person name="Wu L."/>
            <person name="Ma J."/>
        </authorList>
    </citation>
    <scope>NUCLEOTIDE SEQUENCE [LARGE SCALE GENOMIC DNA]</scope>
    <source>
        <strain evidence="3">CGMCC 1.12606</strain>
    </source>
</reference>
<dbReference type="SUPFAM" id="SSF56281">
    <property type="entry name" value="Metallo-hydrolase/oxidoreductase"/>
    <property type="match status" value="1"/>
</dbReference>
<name>A0ABQ1QW32_9FLAO</name>
<dbReference type="SMART" id="SM00849">
    <property type="entry name" value="Lactamase_B"/>
    <property type="match status" value="1"/>
</dbReference>
<sequence>MVVTDSFTHDGVLGLRFGYSIPGMPTLFVYQYFVDGLLIDTGQRKAQKRILQANENLEVEQLFITHFHEDHSGNIKALQELHGCEAYASTETCRIMKDPPRISFVQQWLWGKREACATLVPVEGVIKTSGHTFELIPIPGHAPDMVALYEPDKKWLFSADLFVNTYIGYFLPDESVWQQMESIKKVLQLDFNILFCSHKPQLTEGREALQKKLDFLSTFFEQVAAQHARGYSEKEIFKNLGLKENRMVKWLSGKHLSKMNMVRSVIRDIEEREIKKKKNEV</sequence>
<dbReference type="RefSeq" id="WP_188370041.1">
    <property type="nucleotide sequence ID" value="NZ_BMFH01000001.1"/>
</dbReference>
<dbReference type="Proteomes" id="UP000625780">
    <property type="component" value="Unassembled WGS sequence"/>
</dbReference>
<dbReference type="InterPro" id="IPR050855">
    <property type="entry name" value="NDM-1-like"/>
</dbReference>
<dbReference type="PANTHER" id="PTHR42951">
    <property type="entry name" value="METALLO-BETA-LACTAMASE DOMAIN-CONTAINING"/>
    <property type="match status" value="1"/>
</dbReference>
<dbReference type="InterPro" id="IPR036866">
    <property type="entry name" value="RibonucZ/Hydroxyglut_hydro"/>
</dbReference>
<evidence type="ECO:0000313" key="2">
    <source>
        <dbReference type="EMBL" id="GGD49115.1"/>
    </source>
</evidence>
<dbReference type="CDD" id="cd06262">
    <property type="entry name" value="metallo-hydrolase-like_MBL-fold"/>
    <property type="match status" value="1"/>
</dbReference>
<evidence type="ECO:0000259" key="1">
    <source>
        <dbReference type="SMART" id="SM00849"/>
    </source>
</evidence>
<comment type="caution">
    <text evidence="2">The sequence shown here is derived from an EMBL/GenBank/DDBJ whole genome shotgun (WGS) entry which is preliminary data.</text>
</comment>
<dbReference type="EMBL" id="BMFH01000001">
    <property type="protein sequence ID" value="GGD49115.1"/>
    <property type="molecule type" value="Genomic_DNA"/>
</dbReference>
<evidence type="ECO:0000313" key="3">
    <source>
        <dbReference type="Proteomes" id="UP000625780"/>
    </source>
</evidence>
<feature type="domain" description="Metallo-beta-lactamase" evidence="1">
    <location>
        <begin position="28"/>
        <end position="198"/>
    </location>
</feature>
<organism evidence="2 3">
    <name type="scientific">Muriicola marianensis</name>
    <dbReference type="NCBI Taxonomy" id="1324801"/>
    <lineage>
        <taxon>Bacteria</taxon>
        <taxon>Pseudomonadati</taxon>
        <taxon>Bacteroidota</taxon>
        <taxon>Flavobacteriia</taxon>
        <taxon>Flavobacteriales</taxon>
        <taxon>Flavobacteriaceae</taxon>
        <taxon>Muriicola</taxon>
    </lineage>
</organism>
<keyword evidence="2" id="KW-0378">Hydrolase</keyword>
<dbReference type="Gene3D" id="3.60.15.10">
    <property type="entry name" value="Ribonuclease Z/Hydroxyacylglutathione hydrolase-like"/>
    <property type="match status" value="1"/>
</dbReference>
<gene>
    <name evidence="2" type="ORF">GCM10011361_14820</name>
</gene>
<keyword evidence="3" id="KW-1185">Reference proteome</keyword>
<dbReference type="Pfam" id="PF00753">
    <property type="entry name" value="Lactamase_B"/>
    <property type="match status" value="1"/>
</dbReference>
<protein>
    <submittedName>
        <fullName evidence="2">MBL fold hydrolase</fullName>
    </submittedName>
</protein>